<dbReference type="EMBL" id="VSSQ01006927">
    <property type="protein sequence ID" value="MPM34287.1"/>
    <property type="molecule type" value="Genomic_DNA"/>
</dbReference>
<comment type="caution">
    <text evidence="1">The sequence shown here is derived from an EMBL/GenBank/DDBJ whole genome shotgun (WGS) entry which is preliminary data.</text>
</comment>
<proteinExistence type="predicted"/>
<accession>A0A644Z0Y5</accession>
<organism evidence="1">
    <name type="scientific">bioreactor metagenome</name>
    <dbReference type="NCBI Taxonomy" id="1076179"/>
    <lineage>
        <taxon>unclassified sequences</taxon>
        <taxon>metagenomes</taxon>
        <taxon>ecological metagenomes</taxon>
    </lineage>
</organism>
<gene>
    <name evidence="1" type="ORF">SDC9_80869</name>
</gene>
<reference evidence="1" key="1">
    <citation type="submission" date="2019-08" db="EMBL/GenBank/DDBJ databases">
        <authorList>
            <person name="Kucharzyk K."/>
            <person name="Murdoch R.W."/>
            <person name="Higgins S."/>
            <person name="Loffler F."/>
        </authorList>
    </citation>
    <scope>NUCLEOTIDE SEQUENCE</scope>
</reference>
<dbReference type="AlphaFoldDB" id="A0A644Z0Y5"/>
<protein>
    <submittedName>
        <fullName evidence="1">Uncharacterized protein</fullName>
    </submittedName>
</protein>
<evidence type="ECO:0000313" key="1">
    <source>
        <dbReference type="EMBL" id="MPM34287.1"/>
    </source>
</evidence>
<name>A0A644Z0Y5_9ZZZZ</name>
<sequence>MEIWAFVGIHGHQQVAERMVVAARFLILEAVQFLGGTISSHFSSRVVGLLWPLVDSKGDPVALGDDELNQEMKVRT</sequence>